<dbReference type="EMBL" id="WHWB01033975">
    <property type="protein sequence ID" value="KAJ7415242.1"/>
    <property type="molecule type" value="Genomic_DNA"/>
</dbReference>
<protein>
    <submittedName>
        <fullName evidence="1">Uncharacterized protein</fullName>
    </submittedName>
</protein>
<keyword evidence="2" id="KW-1185">Reference proteome</keyword>
<gene>
    <name evidence="1" type="ORF">WISP_79152</name>
</gene>
<proteinExistence type="predicted"/>
<name>A0ABQ9D810_9PASS</name>
<comment type="caution">
    <text evidence="1">The sequence shown here is derived from an EMBL/GenBank/DDBJ whole genome shotgun (WGS) entry which is preliminary data.</text>
</comment>
<evidence type="ECO:0000313" key="2">
    <source>
        <dbReference type="Proteomes" id="UP001145742"/>
    </source>
</evidence>
<accession>A0ABQ9D810</accession>
<reference evidence="1" key="1">
    <citation type="submission" date="2019-10" db="EMBL/GenBank/DDBJ databases">
        <authorList>
            <person name="Soares A.E.R."/>
            <person name="Aleixo A."/>
            <person name="Schneider P."/>
            <person name="Miyaki C.Y."/>
            <person name="Schneider M.P."/>
            <person name="Mello C."/>
            <person name="Vasconcelos A.T.R."/>
        </authorList>
    </citation>
    <scope>NUCLEOTIDE SEQUENCE</scope>
    <source>
        <tissue evidence="1">Muscle</tissue>
    </source>
</reference>
<dbReference type="Proteomes" id="UP001145742">
    <property type="component" value="Unassembled WGS sequence"/>
</dbReference>
<dbReference type="PANTHER" id="PTHR33332">
    <property type="entry name" value="REVERSE TRANSCRIPTASE DOMAIN-CONTAINING PROTEIN"/>
    <property type="match status" value="1"/>
</dbReference>
<evidence type="ECO:0000313" key="1">
    <source>
        <dbReference type="EMBL" id="KAJ7415242.1"/>
    </source>
</evidence>
<sequence>MTELVEELAKLLSIIYHQSWLTGEVPDNWKLVNMIHTHKKGWKEDLGHHRPVSLTVLADSYGTDHLECDHMVPTGQLGNQTSQHGFRRGGSCLTNLIFYDQETHLVEEGKAVDVVFDTISHGIPLEKLAAHGQVQLVG</sequence>
<organism evidence="1 2">
    <name type="scientific">Willisornis vidua</name>
    <name type="common">Xingu scale-backed antbird</name>
    <dbReference type="NCBI Taxonomy" id="1566151"/>
    <lineage>
        <taxon>Eukaryota</taxon>
        <taxon>Metazoa</taxon>
        <taxon>Chordata</taxon>
        <taxon>Craniata</taxon>
        <taxon>Vertebrata</taxon>
        <taxon>Euteleostomi</taxon>
        <taxon>Archelosauria</taxon>
        <taxon>Archosauria</taxon>
        <taxon>Dinosauria</taxon>
        <taxon>Saurischia</taxon>
        <taxon>Theropoda</taxon>
        <taxon>Coelurosauria</taxon>
        <taxon>Aves</taxon>
        <taxon>Neognathae</taxon>
        <taxon>Neoaves</taxon>
        <taxon>Telluraves</taxon>
        <taxon>Australaves</taxon>
        <taxon>Passeriformes</taxon>
        <taxon>Thamnophilidae</taxon>
        <taxon>Willisornis</taxon>
    </lineage>
</organism>